<sequence>MPSLHPHRLPTDHTFANATQGEGHAIANKFSAFGAIAIHADQSEADKGTRFLTTASEAEAAEGR</sequence>
<reference evidence="1" key="1">
    <citation type="submission" date="2013-04" db="EMBL/GenBank/DDBJ databases">
        <title>The genome sequencing project of 58 acetic acid bacteria.</title>
        <authorList>
            <person name="Okamoto-Kainuma A."/>
            <person name="Ishikawa M."/>
            <person name="Umino S."/>
            <person name="Koizumi Y."/>
            <person name="Shiwa Y."/>
            <person name="Yoshikawa H."/>
            <person name="Matsutani M."/>
            <person name="Matsushita K."/>
        </authorList>
    </citation>
    <scope>NUCLEOTIDE SEQUENCE</scope>
    <source>
        <strain evidence="1">NRIC 0521</strain>
    </source>
</reference>
<proteinExistence type="predicted"/>
<name>A0ABQ0PGN6_9PROT</name>
<dbReference type="Proteomes" id="UP001061452">
    <property type="component" value="Unassembled WGS sequence"/>
</dbReference>
<evidence type="ECO:0000313" key="1">
    <source>
        <dbReference type="EMBL" id="GBQ68040.1"/>
    </source>
</evidence>
<dbReference type="EMBL" id="BAQJ01000033">
    <property type="protein sequence ID" value="GBQ68040.1"/>
    <property type="molecule type" value="Genomic_DNA"/>
</dbReference>
<organism evidence="1 2">
    <name type="scientific">Komagataeibacter intermedius NRIC 0521</name>
    <dbReference type="NCBI Taxonomy" id="1307934"/>
    <lineage>
        <taxon>Bacteria</taxon>
        <taxon>Pseudomonadati</taxon>
        <taxon>Pseudomonadota</taxon>
        <taxon>Alphaproteobacteria</taxon>
        <taxon>Acetobacterales</taxon>
        <taxon>Acetobacteraceae</taxon>
        <taxon>Komagataeibacter</taxon>
    </lineage>
</organism>
<accession>A0ABQ0PGN6</accession>
<protein>
    <submittedName>
        <fullName evidence="1">Uncharacterized protein</fullName>
    </submittedName>
</protein>
<keyword evidence="2" id="KW-1185">Reference proteome</keyword>
<gene>
    <name evidence="1" type="ORF">AA0521_1137</name>
</gene>
<evidence type="ECO:0000313" key="2">
    <source>
        <dbReference type="Proteomes" id="UP001061452"/>
    </source>
</evidence>
<comment type="caution">
    <text evidence="1">The sequence shown here is derived from an EMBL/GenBank/DDBJ whole genome shotgun (WGS) entry which is preliminary data.</text>
</comment>